<dbReference type="Gene3D" id="3.40.50.300">
    <property type="entry name" value="P-loop containing nucleotide triphosphate hydrolases"/>
    <property type="match status" value="1"/>
</dbReference>
<reference evidence="6 7" key="1">
    <citation type="journal article" date="2023" name="bioRxiv">
        <title>Conserved and derived expression patterns and positive selection on dental genes reveal complex evolutionary context of ever-growing rodent molars.</title>
        <authorList>
            <person name="Calamari Z.T."/>
            <person name="Song A."/>
            <person name="Cohen E."/>
            <person name="Akter M."/>
            <person name="Roy R.D."/>
            <person name="Hallikas O."/>
            <person name="Christensen M.M."/>
            <person name="Li P."/>
            <person name="Marangoni P."/>
            <person name="Jernvall J."/>
            <person name="Klein O.D."/>
        </authorList>
    </citation>
    <scope>NUCLEOTIDE SEQUENCE [LARGE SCALE GENOMIC DNA]</scope>
    <source>
        <strain evidence="6">V071</strain>
    </source>
</reference>
<dbReference type="InterPro" id="IPR027417">
    <property type="entry name" value="P-loop_NTPase"/>
</dbReference>
<keyword evidence="7" id="KW-1185">Reference proteome</keyword>
<organism evidence="6 7">
    <name type="scientific">Myodes glareolus</name>
    <name type="common">Bank vole</name>
    <name type="synonym">Clethrionomys glareolus</name>
    <dbReference type="NCBI Taxonomy" id="447135"/>
    <lineage>
        <taxon>Eukaryota</taxon>
        <taxon>Metazoa</taxon>
        <taxon>Chordata</taxon>
        <taxon>Craniata</taxon>
        <taxon>Vertebrata</taxon>
        <taxon>Euteleostomi</taxon>
        <taxon>Mammalia</taxon>
        <taxon>Eutheria</taxon>
        <taxon>Euarchontoglires</taxon>
        <taxon>Glires</taxon>
        <taxon>Rodentia</taxon>
        <taxon>Myomorpha</taxon>
        <taxon>Muroidea</taxon>
        <taxon>Cricetidae</taxon>
        <taxon>Arvicolinae</taxon>
        <taxon>Myodes</taxon>
    </lineage>
</organism>
<keyword evidence="1" id="KW-0399">Innate immunity</keyword>
<evidence type="ECO:0000256" key="3">
    <source>
        <dbReference type="ARBA" id="ARBA00022859"/>
    </source>
</evidence>
<dbReference type="Pfam" id="PF02263">
    <property type="entry name" value="GBP"/>
    <property type="match status" value="1"/>
</dbReference>
<proteinExistence type="predicted"/>
<name>A0AAW0H7I5_MYOGA</name>
<keyword evidence="2" id="KW-0378">Hydrolase</keyword>
<accession>A0AAW0H7I5</accession>
<protein>
    <recommendedName>
        <fullName evidence="8">GB1/RHD3-type G domain-containing protein</fullName>
    </recommendedName>
</protein>
<dbReference type="InterPro" id="IPR036543">
    <property type="entry name" value="Guanylate-bd_C_sf"/>
</dbReference>
<dbReference type="GO" id="GO:0071346">
    <property type="term" value="P:cellular response to type II interferon"/>
    <property type="evidence" value="ECO:0007669"/>
    <property type="project" value="UniProtKB-ARBA"/>
</dbReference>
<dbReference type="Pfam" id="PF02841">
    <property type="entry name" value="GBP_C"/>
    <property type="match status" value="1"/>
</dbReference>
<evidence type="ECO:0000313" key="6">
    <source>
        <dbReference type="EMBL" id="KAK7797318.1"/>
    </source>
</evidence>
<dbReference type="Proteomes" id="UP001488838">
    <property type="component" value="Unassembled WGS sequence"/>
</dbReference>
<dbReference type="SUPFAM" id="SSF48340">
    <property type="entry name" value="Interferon-induced guanylate-binding protein 1 (GBP1), C-terminal domain"/>
    <property type="match status" value="1"/>
</dbReference>
<evidence type="ECO:0008006" key="8">
    <source>
        <dbReference type="Google" id="ProtNLM"/>
    </source>
</evidence>
<dbReference type="EMBL" id="JBBHLL010000857">
    <property type="protein sequence ID" value="KAK7797318.1"/>
    <property type="molecule type" value="Genomic_DNA"/>
</dbReference>
<feature type="domain" description="Guanylate-binding protein/Atlastin C-terminal" evidence="5">
    <location>
        <begin position="85"/>
        <end position="261"/>
    </location>
</feature>
<dbReference type="InterPro" id="IPR015894">
    <property type="entry name" value="Guanylate-bd_N"/>
</dbReference>
<keyword evidence="3" id="KW-0391">Immunity</keyword>
<comment type="caution">
    <text evidence="6">The sequence shown here is derived from an EMBL/GenBank/DDBJ whole genome shotgun (WGS) entry which is preliminary data.</text>
</comment>
<dbReference type="CDD" id="cd16269">
    <property type="entry name" value="GBP_C"/>
    <property type="match status" value="1"/>
</dbReference>
<dbReference type="GO" id="GO:0005525">
    <property type="term" value="F:GTP binding"/>
    <property type="evidence" value="ECO:0007669"/>
    <property type="project" value="InterPro"/>
</dbReference>
<dbReference type="AlphaFoldDB" id="A0AAW0H7I5"/>
<dbReference type="GO" id="GO:0003924">
    <property type="term" value="F:GTPase activity"/>
    <property type="evidence" value="ECO:0007669"/>
    <property type="project" value="InterPro"/>
</dbReference>
<evidence type="ECO:0000259" key="5">
    <source>
        <dbReference type="Pfam" id="PF02841"/>
    </source>
</evidence>
<dbReference type="PANTHER" id="PTHR10751">
    <property type="entry name" value="GUANYLATE BINDING PROTEIN"/>
    <property type="match status" value="1"/>
</dbReference>
<dbReference type="InterPro" id="IPR037684">
    <property type="entry name" value="GBP_C"/>
</dbReference>
<feature type="domain" description="Guanylate-binding protein N-terminal" evidence="4">
    <location>
        <begin position="11"/>
        <end position="83"/>
    </location>
</feature>
<dbReference type="Gene3D" id="1.20.1000.10">
    <property type="entry name" value="Guanylate-binding protein, C-terminal domain"/>
    <property type="match status" value="1"/>
</dbReference>
<evidence type="ECO:0000256" key="2">
    <source>
        <dbReference type="ARBA" id="ARBA00022801"/>
    </source>
</evidence>
<evidence type="ECO:0000256" key="1">
    <source>
        <dbReference type="ARBA" id="ARBA00022588"/>
    </source>
</evidence>
<evidence type="ECO:0000313" key="7">
    <source>
        <dbReference type="Proteomes" id="UP001488838"/>
    </source>
</evidence>
<sequence length="276" mass="31696">MVHMKMDFKSTGQRNKEKELNLPQLCIQRFFPKKKCFVFEWPANGSQLDKLESLKNQDLDPDFVEQVAEFCSYVFNCSKVKTLSGGIRVNGPRLESLVITYINAISSGSQLCMENAVLALSQTENADAVQKAIAHYDEQMSQKVQLPTETLQELTVVHRAIEKEAIKIFMQNSFKDINQVFLTQLETSLEAKLEEFLKKNAQESVDRCETLLQGIFSPLEEDVKQGIYYKPGGYRLFIQKIQELKKMYYEEPQKGIQVSKITCMFWEVAGLFETAD</sequence>
<evidence type="ECO:0000259" key="4">
    <source>
        <dbReference type="Pfam" id="PF02263"/>
    </source>
</evidence>
<dbReference type="InterPro" id="IPR003191">
    <property type="entry name" value="Guanylate-bd/ATL_C"/>
</dbReference>
<gene>
    <name evidence="6" type="ORF">U0070_023674</name>
</gene>